<evidence type="ECO:0000256" key="4">
    <source>
        <dbReference type="ARBA" id="ARBA00022692"/>
    </source>
</evidence>
<evidence type="ECO:0000259" key="12">
    <source>
        <dbReference type="Pfam" id="PF07993"/>
    </source>
</evidence>
<dbReference type="Pfam" id="PF07993">
    <property type="entry name" value="NAD_binding_4"/>
    <property type="match status" value="1"/>
</dbReference>
<comment type="function">
    <text evidence="10">Catalyzes the reduction of fatty acyl-CoA to fatty alcohols.</text>
</comment>
<dbReference type="InterPro" id="IPR026055">
    <property type="entry name" value="FAR"/>
</dbReference>
<dbReference type="GO" id="GO:0080019">
    <property type="term" value="F:alcohol-forming very long-chain fatty acyl-CoA reductase activity"/>
    <property type="evidence" value="ECO:0007669"/>
    <property type="project" value="InterPro"/>
</dbReference>
<keyword evidence="4" id="KW-0812">Transmembrane</keyword>
<accession>A0A8K0DAZ9</accession>
<keyword evidence="5 10" id="KW-0521">NADP</keyword>
<evidence type="ECO:0000256" key="1">
    <source>
        <dbReference type="ARBA" id="ARBA00004141"/>
    </source>
</evidence>
<evidence type="ECO:0000313" key="14">
    <source>
        <dbReference type="Proteomes" id="UP000801492"/>
    </source>
</evidence>
<dbReference type="CDD" id="cd09071">
    <property type="entry name" value="FAR_C"/>
    <property type="match status" value="1"/>
</dbReference>
<keyword evidence="7 10" id="KW-0443">Lipid metabolism</keyword>
<dbReference type="Gene3D" id="3.40.50.720">
    <property type="entry name" value="NAD(P)-binding Rossmann-like Domain"/>
    <property type="match status" value="1"/>
</dbReference>
<keyword evidence="8" id="KW-0472">Membrane</keyword>
<feature type="domain" description="Thioester reductase (TE)" evidence="12">
    <location>
        <begin position="27"/>
        <end position="297"/>
    </location>
</feature>
<dbReference type="AlphaFoldDB" id="A0A8K0DAZ9"/>
<dbReference type="PANTHER" id="PTHR11011:SF61">
    <property type="entry name" value="FATTY ACYL-COA REDUCTASE"/>
    <property type="match status" value="1"/>
</dbReference>
<name>A0A8K0DAZ9_IGNLU</name>
<protein>
    <recommendedName>
        <fullName evidence="10">Fatty acyl-CoA reductase</fullName>
        <ecNumber evidence="10">1.2.1.84</ecNumber>
    </recommendedName>
</protein>
<dbReference type="GO" id="GO:0005777">
    <property type="term" value="C:peroxisome"/>
    <property type="evidence" value="ECO:0007669"/>
    <property type="project" value="TreeGrafter"/>
</dbReference>
<feature type="domain" description="Fatty acyl-CoA reductase C-terminal" evidence="11">
    <location>
        <begin position="368"/>
        <end position="460"/>
    </location>
</feature>
<dbReference type="EC" id="1.2.1.84" evidence="10"/>
<gene>
    <name evidence="13" type="ORF">ILUMI_03730</name>
</gene>
<dbReference type="GO" id="GO:0102965">
    <property type="term" value="F:alcohol-forming long-chain fatty acyl-CoA reductase activity"/>
    <property type="evidence" value="ECO:0007669"/>
    <property type="project" value="UniProtKB-EC"/>
</dbReference>
<dbReference type="GO" id="GO:0016020">
    <property type="term" value="C:membrane"/>
    <property type="evidence" value="ECO:0007669"/>
    <property type="project" value="UniProtKB-SubCell"/>
</dbReference>
<evidence type="ECO:0000256" key="5">
    <source>
        <dbReference type="ARBA" id="ARBA00022857"/>
    </source>
</evidence>
<dbReference type="InterPro" id="IPR013120">
    <property type="entry name" value="FAR_NAD-bd"/>
</dbReference>
<dbReference type="EMBL" id="VTPC01001294">
    <property type="protein sequence ID" value="KAF2902454.1"/>
    <property type="molecule type" value="Genomic_DNA"/>
</dbReference>
<dbReference type="Pfam" id="PF03015">
    <property type="entry name" value="Sterile"/>
    <property type="match status" value="1"/>
</dbReference>
<dbReference type="SUPFAM" id="SSF51735">
    <property type="entry name" value="NAD(P)-binding Rossmann-fold domains"/>
    <property type="match status" value="1"/>
</dbReference>
<comment type="subcellular location">
    <subcellularLocation>
        <location evidence="1">Membrane</location>
        <topology evidence="1">Multi-pass membrane protein</topology>
    </subcellularLocation>
</comment>
<sequence>MATVEDNIQSVNRLAGDQGFKDKTLLLTGGTGFMGKVLVEKILRTCHLVNKIYILVRSKKGKNPEERLKEIYAGPLYDLLRETRGEEILNKVVAIPADLMALDLGLSPENRKMLAEEVNIIYHLAASIRFDDPLKKAVLLNVRGTKLMLEFAKECKQLKVFCQVSTAYCHLRERILYEKAYPPPSDPQLLIKIVEWLDEELLLRVTKKILGDYPNSYAFSKALAESLVVDEMNNLPVIILRPSVVIPIWREPLPGWSDNVNGPAGLLIGAGKGVIRTMFCNSQGYADFLPVDIAVNILMLTTSDYMKFKERRIYNCTSSFEFKVTWSEIIDIGRKLINSRMPLNGVVWYPGGSMKTSRWTHNICVVLYHYIPAIILDTILFLSGHKPIMWKIQQRINKGFEVFDYYANKQWDFNNDGSLMARRLMTEAEKELYKVDGEGLNIEEYFYHCIHSARLYILKESDETLPAARRHMK</sequence>
<dbReference type="Proteomes" id="UP000801492">
    <property type="component" value="Unassembled WGS sequence"/>
</dbReference>
<evidence type="ECO:0000313" key="13">
    <source>
        <dbReference type="EMBL" id="KAF2902454.1"/>
    </source>
</evidence>
<comment type="similarity">
    <text evidence="2 10">Belongs to the fatty acyl-CoA reductase family.</text>
</comment>
<organism evidence="13 14">
    <name type="scientific">Ignelater luminosus</name>
    <name type="common">Cucubano</name>
    <name type="synonym">Pyrophorus luminosus</name>
    <dbReference type="NCBI Taxonomy" id="2038154"/>
    <lineage>
        <taxon>Eukaryota</taxon>
        <taxon>Metazoa</taxon>
        <taxon>Ecdysozoa</taxon>
        <taxon>Arthropoda</taxon>
        <taxon>Hexapoda</taxon>
        <taxon>Insecta</taxon>
        <taxon>Pterygota</taxon>
        <taxon>Neoptera</taxon>
        <taxon>Endopterygota</taxon>
        <taxon>Coleoptera</taxon>
        <taxon>Polyphaga</taxon>
        <taxon>Elateriformia</taxon>
        <taxon>Elateroidea</taxon>
        <taxon>Elateridae</taxon>
        <taxon>Agrypninae</taxon>
        <taxon>Pyrophorini</taxon>
        <taxon>Ignelater</taxon>
    </lineage>
</organism>
<dbReference type="FunFam" id="3.40.50.720:FF:000143">
    <property type="entry name" value="Fatty acyl-CoA reductase"/>
    <property type="match status" value="1"/>
</dbReference>
<dbReference type="InterPro" id="IPR033640">
    <property type="entry name" value="FAR_C"/>
</dbReference>
<keyword evidence="3 10" id="KW-0444">Lipid biosynthesis</keyword>
<feature type="non-terminal residue" evidence="13">
    <location>
        <position position="1"/>
    </location>
</feature>
<proteinExistence type="inferred from homology"/>
<dbReference type="InterPro" id="IPR036291">
    <property type="entry name" value="NAD(P)-bd_dom_sf"/>
</dbReference>
<evidence type="ECO:0000256" key="7">
    <source>
        <dbReference type="ARBA" id="ARBA00023098"/>
    </source>
</evidence>
<keyword evidence="10" id="KW-0560">Oxidoreductase</keyword>
<dbReference type="OrthoDB" id="429813at2759"/>
<evidence type="ECO:0000256" key="8">
    <source>
        <dbReference type="ARBA" id="ARBA00023136"/>
    </source>
</evidence>
<evidence type="ECO:0000259" key="11">
    <source>
        <dbReference type="Pfam" id="PF03015"/>
    </source>
</evidence>
<evidence type="ECO:0000256" key="3">
    <source>
        <dbReference type="ARBA" id="ARBA00022516"/>
    </source>
</evidence>
<keyword evidence="6" id="KW-1133">Transmembrane helix</keyword>
<evidence type="ECO:0000256" key="10">
    <source>
        <dbReference type="RuleBase" id="RU363097"/>
    </source>
</evidence>
<evidence type="ECO:0000256" key="2">
    <source>
        <dbReference type="ARBA" id="ARBA00005928"/>
    </source>
</evidence>
<keyword evidence="14" id="KW-1185">Reference proteome</keyword>
<reference evidence="13" key="1">
    <citation type="submission" date="2019-08" db="EMBL/GenBank/DDBJ databases">
        <title>The genome of the North American firefly Photinus pyralis.</title>
        <authorList>
            <consortium name="Photinus pyralis genome working group"/>
            <person name="Fallon T.R."/>
            <person name="Sander Lower S.E."/>
            <person name="Weng J.-K."/>
        </authorList>
    </citation>
    <scope>NUCLEOTIDE SEQUENCE</scope>
    <source>
        <strain evidence="13">TRF0915ILg1</strain>
        <tissue evidence="13">Whole body</tissue>
    </source>
</reference>
<dbReference type="CDD" id="cd05236">
    <property type="entry name" value="FAR-N_SDR_e"/>
    <property type="match status" value="1"/>
</dbReference>
<dbReference type="GO" id="GO:0035336">
    <property type="term" value="P:long-chain fatty-acyl-CoA metabolic process"/>
    <property type="evidence" value="ECO:0007669"/>
    <property type="project" value="TreeGrafter"/>
</dbReference>
<comment type="caution">
    <text evidence="13">The sequence shown here is derived from an EMBL/GenBank/DDBJ whole genome shotgun (WGS) entry which is preliminary data.</text>
</comment>
<dbReference type="PANTHER" id="PTHR11011">
    <property type="entry name" value="MALE STERILITY PROTEIN 2-RELATED"/>
    <property type="match status" value="1"/>
</dbReference>
<evidence type="ECO:0000256" key="6">
    <source>
        <dbReference type="ARBA" id="ARBA00022989"/>
    </source>
</evidence>
<comment type="catalytic activity">
    <reaction evidence="9 10">
        <text>a long-chain fatty acyl-CoA + 2 NADPH + 2 H(+) = a long-chain primary fatty alcohol + 2 NADP(+) + CoA</text>
        <dbReference type="Rhea" id="RHEA:52716"/>
        <dbReference type="ChEBI" id="CHEBI:15378"/>
        <dbReference type="ChEBI" id="CHEBI:57287"/>
        <dbReference type="ChEBI" id="CHEBI:57783"/>
        <dbReference type="ChEBI" id="CHEBI:58349"/>
        <dbReference type="ChEBI" id="CHEBI:77396"/>
        <dbReference type="ChEBI" id="CHEBI:83139"/>
        <dbReference type="EC" id="1.2.1.84"/>
    </reaction>
</comment>
<evidence type="ECO:0000256" key="9">
    <source>
        <dbReference type="ARBA" id="ARBA00052530"/>
    </source>
</evidence>